<name>A0AC35FNM3_9BILA</name>
<proteinExistence type="predicted"/>
<accession>A0AC35FNM3</accession>
<sequence>MIDVEYISGCGNEKDGFECIIEKLQQFKNKTTATESYCVEEGKPCNASTAPTNPPAELPVSPANGDSTSNSNAPAVAAETTTNNSNNQNGALKLVGILGNGWMIFVAAWIY</sequence>
<evidence type="ECO:0000313" key="1">
    <source>
        <dbReference type="Proteomes" id="UP000887580"/>
    </source>
</evidence>
<organism evidence="1 2">
    <name type="scientific">Panagrolaimus sp. PS1159</name>
    <dbReference type="NCBI Taxonomy" id="55785"/>
    <lineage>
        <taxon>Eukaryota</taxon>
        <taxon>Metazoa</taxon>
        <taxon>Ecdysozoa</taxon>
        <taxon>Nematoda</taxon>
        <taxon>Chromadorea</taxon>
        <taxon>Rhabditida</taxon>
        <taxon>Tylenchina</taxon>
        <taxon>Panagrolaimomorpha</taxon>
        <taxon>Panagrolaimoidea</taxon>
        <taxon>Panagrolaimidae</taxon>
        <taxon>Panagrolaimus</taxon>
    </lineage>
</organism>
<reference evidence="2" key="1">
    <citation type="submission" date="2022-11" db="UniProtKB">
        <authorList>
            <consortium name="WormBaseParasite"/>
        </authorList>
    </citation>
    <scope>IDENTIFICATION</scope>
</reference>
<evidence type="ECO:0000313" key="2">
    <source>
        <dbReference type="WBParaSite" id="PS1159_v2.g1931.t1"/>
    </source>
</evidence>
<dbReference type="WBParaSite" id="PS1159_v2.g1931.t1">
    <property type="protein sequence ID" value="PS1159_v2.g1931.t1"/>
    <property type="gene ID" value="PS1159_v2.g1931"/>
</dbReference>
<dbReference type="Proteomes" id="UP000887580">
    <property type="component" value="Unplaced"/>
</dbReference>
<protein>
    <submittedName>
        <fullName evidence="2">Uncharacterized protein</fullName>
    </submittedName>
</protein>